<protein>
    <submittedName>
        <fullName evidence="1">Maturation protein</fullName>
    </submittedName>
</protein>
<evidence type="ECO:0000313" key="2">
    <source>
        <dbReference type="Proteomes" id="UP001060223"/>
    </source>
</evidence>
<keyword evidence="2" id="KW-1185">Reference proteome</keyword>
<evidence type="ECO:0000313" key="1">
    <source>
        <dbReference type="EMBL" id="UOL48978.1"/>
    </source>
</evidence>
<dbReference type="EMBL" id="MZ679471">
    <property type="protein sequence ID" value="UOL48978.1"/>
    <property type="molecule type" value="Genomic_RNA"/>
</dbReference>
<dbReference type="Proteomes" id="UP001060223">
    <property type="component" value="Segment"/>
</dbReference>
<organism evidence="1 2">
    <name type="scientific">Leviviridae sp</name>
    <dbReference type="NCBI Taxonomy" id="2027243"/>
    <lineage>
        <taxon>Viruses</taxon>
        <taxon>Riboviria</taxon>
        <taxon>Orthornavirae</taxon>
        <taxon>Lenarviricota</taxon>
        <taxon>Leviviricetes</taxon>
        <taxon>Norzivirales</taxon>
        <taxon>Fiersviridae</taxon>
    </lineage>
</organism>
<reference evidence="1" key="1">
    <citation type="submission" date="2021-05" db="EMBL/GenBank/DDBJ databases">
        <authorList>
            <person name="Chen Y.-M."/>
            <person name="Zhang Y.-Z."/>
        </authorList>
    </citation>
    <scope>NUCLEOTIDE SEQUENCE</scope>
    <source>
        <strain evidence="1">376R-k141_1065260</strain>
    </source>
</reference>
<accession>A0ABY4D6A5</accession>
<reference evidence="1" key="2">
    <citation type="journal article" date="2022" name="Nat. Microbiol.">
        <title>RNA viromes from terrestrial sites across China expand environmental viral diversity.</title>
        <authorList>
            <person name="Chiapello M."/>
            <person name="Rodriguez-Romero J."/>
            <person name="Ayllon M.A."/>
            <person name="Turina M."/>
        </authorList>
    </citation>
    <scope>NUCLEOTIDE SEQUENCE</scope>
    <source>
        <strain evidence="1">376R-k141_1065260</strain>
    </source>
</reference>
<name>A0ABY4D6A5_9VIRU</name>
<proteinExistence type="predicted"/>
<sequence>MTVMTRTRNRSRVGQEGFVRRVAFGEPYGEYTEDHTYFTEMCVDVNNSPGIDHPFYLEKFENHLSPLDGKVTNHIWFNGSEVSSFQPGTVPGMSKSHLSVNNGIIAADFAAVRSRTNPSRPVVTPLTLIQDVVDLPKMLKDAGKLMKKGTKGLTAKEIANQNLGIQFGWLPLVDDAKKLLNLQNHAIRRSGELNKLYSKSGLKRRLSLGSDEAEGTTKEVPYWADGFVGACYRDLQQYTRSRKWGTIRWKPTSPPPYHDSDASRNRKAMELVAGLSSEGTIEGLWDVMPWTWLLDWFTGAGDYLTQFSNTVPAQSEHVNVMRETVTSTNFIPSKTILNASYIKGGEGFTSWTTKERSQSSSVILSALPFLSVRRLSILGSLFIQRFK</sequence>